<feature type="domain" description="C2H2-type" evidence="9">
    <location>
        <begin position="355"/>
        <end position="383"/>
    </location>
</feature>
<evidence type="ECO:0008006" key="13">
    <source>
        <dbReference type="Google" id="ProtNLM"/>
    </source>
</evidence>
<evidence type="ECO:0000256" key="5">
    <source>
        <dbReference type="ARBA" id="ARBA00022833"/>
    </source>
</evidence>
<evidence type="ECO:0000256" key="2">
    <source>
        <dbReference type="ARBA" id="ARBA00022723"/>
    </source>
</evidence>
<evidence type="ECO:0000256" key="6">
    <source>
        <dbReference type="ARBA" id="ARBA00023242"/>
    </source>
</evidence>
<feature type="binding site" evidence="8">
    <location>
        <position position="48"/>
    </location>
    <ligand>
        <name>Zn(2+)</name>
        <dbReference type="ChEBI" id="CHEBI:29105"/>
    </ligand>
</feature>
<feature type="domain" description="C2H2-type" evidence="9">
    <location>
        <begin position="385"/>
        <end position="413"/>
    </location>
</feature>
<feature type="binding site" evidence="8">
    <location>
        <position position="4"/>
    </location>
    <ligand>
        <name>Zn(2+)</name>
        <dbReference type="ChEBI" id="CHEBI:29105"/>
    </ligand>
</feature>
<feature type="binding site" evidence="8">
    <location>
        <position position="7"/>
    </location>
    <ligand>
        <name>Zn(2+)</name>
        <dbReference type="ChEBI" id="CHEBI:29105"/>
    </ligand>
</feature>
<evidence type="ECO:0000256" key="7">
    <source>
        <dbReference type="PROSITE-ProRule" id="PRU00042"/>
    </source>
</evidence>
<comment type="subcellular location">
    <subcellularLocation>
        <location evidence="1">Nucleus</location>
    </subcellularLocation>
</comment>
<feature type="binding site" evidence="8">
    <location>
        <position position="45"/>
    </location>
    <ligand>
        <name>Zn(2+)</name>
        <dbReference type="ChEBI" id="CHEBI:29105"/>
    </ligand>
</feature>
<dbReference type="Pfam" id="PF00096">
    <property type="entry name" value="zf-C2H2"/>
    <property type="match status" value="2"/>
</dbReference>
<dbReference type="SUPFAM" id="SSF57667">
    <property type="entry name" value="beta-beta-alpha zinc fingers"/>
    <property type="match status" value="4"/>
</dbReference>
<keyword evidence="3" id="KW-0677">Repeat</keyword>
<evidence type="ECO:0000313" key="11">
    <source>
        <dbReference type="EnsemblMetazoa" id="ENSAATROPP001102"/>
    </source>
</evidence>
<dbReference type="PROSITE" id="PS00028">
    <property type="entry name" value="ZINC_FINGER_C2H2_1"/>
    <property type="match status" value="8"/>
</dbReference>
<evidence type="ECO:0000256" key="8">
    <source>
        <dbReference type="PROSITE-ProRule" id="PRU01263"/>
    </source>
</evidence>
<keyword evidence="2 8" id="KW-0479">Metal-binding</keyword>
<dbReference type="GO" id="GO:0008270">
    <property type="term" value="F:zinc ion binding"/>
    <property type="evidence" value="ECO:0007669"/>
    <property type="project" value="UniProtKB-UniRule"/>
</dbReference>
<keyword evidence="6" id="KW-0539">Nucleus</keyword>
<evidence type="ECO:0000256" key="1">
    <source>
        <dbReference type="ARBA" id="ARBA00004123"/>
    </source>
</evidence>
<feature type="domain" description="C2H2-type" evidence="9">
    <location>
        <begin position="239"/>
        <end position="267"/>
    </location>
</feature>
<dbReference type="Proteomes" id="UP000075880">
    <property type="component" value="Unassembled WGS sequence"/>
</dbReference>
<dbReference type="SMART" id="SM00355">
    <property type="entry name" value="ZnF_C2H2"/>
    <property type="match status" value="10"/>
</dbReference>
<dbReference type="InterPro" id="IPR036236">
    <property type="entry name" value="Znf_C2H2_sf"/>
</dbReference>
<dbReference type="Pfam" id="PF07776">
    <property type="entry name" value="zf-AD"/>
    <property type="match status" value="1"/>
</dbReference>
<reference evidence="11" key="1">
    <citation type="submission" date="2024-04" db="UniProtKB">
        <authorList>
            <consortium name="EnsemblMetazoa"/>
        </authorList>
    </citation>
    <scope>IDENTIFICATION</scope>
    <source>
        <strain evidence="11">EBRO</strain>
    </source>
</reference>
<dbReference type="SUPFAM" id="SSF57716">
    <property type="entry name" value="Glucocorticoid receptor-like (DNA-binding domain)"/>
    <property type="match status" value="1"/>
</dbReference>
<dbReference type="Gene3D" id="3.30.160.60">
    <property type="entry name" value="Classic Zinc Finger"/>
    <property type="match status" value="4"/>
</dbReference>
<accession>A0AAG5CQJ5</accession>
<organism evidence="11 12">
    <name type="scientific">Anopheles atroparvus</name>
    <name type="common">European mosquito</name>
    <dbReference type="NCBI Taxonomy" id="41427"/>
    <lineage>
        <taxon>Eukaryota</taxon>
        <taxon>Metazoa</taxon>
        <taxon>Ecdysozoa</taxon>
        <taxon>Arthropoda</taxon>
        <taxon>Hexapoda</taxon>
        <taxon>Insecta</taxon>
        <taxon>Pterygota</taxon>
        <taxon>Neoptera</taxon>
        <taxon>Endopterygota</taxon>
        <taxon>Diptera</taxon>
        <taxon>Nematocera</taxon>
        <taxon>Culicoidea</taxon>
        <taxon>Culicidae</taxon>
        <taxon>Anophelinae</taxon>
        <taxon>Anopheles</taxon>
    </lineage>
</organism>
<feature type="domain" description="C2H2-type" evidence="9">
    <location>
        <begin position="324"/>
        <end position="351"/>
    </location>
</feature>
<evidence type="ECO:0000313" key="12">
    <source>
        <dbReference type="Proteomes" id="UP000075880"/>
    </source>
</evidence>
<dbReference type="FunFam" id="3.30.160.60:FF:000145">
    <property type="entry name" value="Zinc finger protein 574"/>
    <property type="match status" value="1"/>
</dbReference>
<dbReference type="InterPro" id="IPR039970">
    <property type="entry name" value="TF_Grauzone"/>
</dbReference>
<evidence type="ECO:0000259" key="10">
    <source>
        <dbReference type="PROSITE" id="PS51915"/>
    </source>
</evidence>
<name>A0AAG5CQJ5_ANOAO</name>
<dbReference type="PANTHER" id="PTHR23225">
    <property type="entry name" value="ZINC FINGER PROTEIN"/>
    <property type="match status" value="1"/>
</dbReference>
<dbReference type="PROSITE" id="PS51915">
    <property type="entry name" value="ZAD"/>
    <property type="match status" value="1"/>
</dbReference>
<proteinExistence type="predicted"/>
<feature type="domain" description="C2H2-type" evidence="9">
    <location>
        <begin position="295"/>
        <end position="323"/>
    </location>
</feature>
<sequence length="489" mass="57583">MNRCRLCLENPGGKTTIRDKQLHDMLEKVFQMKFKVLDYYPESVCDDCVLKVQTFYTYKEQVHRTQQQLIEEQQEEKYDANNAKFEICVKDESVHETSRRTDVTKYNTAHNIERIEVINVNDIEEAEDQDIDEDCSVEEAGKAIVDSTKVKKGRKSTDQIICELMKSSEKREEEDNRIKEFFSMVCEVCSHKLPTFYQLQIHYRKVHSLRGFIRCCNQKFFRRFKLLDHISFHVSPEAYRCELCKKNYRNRYTLQQHNNLRHSEPKERPFKCDKCHQTYEKEYQLKAHFSRHIQVPCHLCGRVLSSVQSLRVHLNHMHGNDGDKICDTCGETFRTKLALERHILRHLGQEVVVKQQCPQCGTWVNGARGLKTHTRNVHPDKNEVFECEICHQRCKNASTLYQHRKGVHAEDKYQCDFCDKRFKRKIYLKEHRASHTGQSLYSCDVCGLKTNSNANMYSHKKSKHPVEWREAQLKKQLAAAAAAEHSVST</sequence>
<dbReference type="InterPro" id="IPR012934">
    <property type="entry name" value="Znf_AD"/>
</dbReference>
<dbReference type="InterPro" id="IPR013087">
    <property type="entry name" value="Znf_C2H2_type"/>
</dbReference>
<feature type="domain" description="C2H2-type" evidence="9">
    <location>
        <begin position="270"/>
        <end position="292"/>
    </location>
</feature>
<keyword evidence="12" id="KW-1185">Reference proteome</keyword>
<dbReference type="PROSITE" id="PS50157">
    <property type="entry name" value="ZINC_FINGER_C2H2_2"/>
    <property type="match status" value="7"/>
</dbReference>
<dbReference type="AlphaFoldDB" id="A0AAG5CQJ5"/>
<feature type="domain" description="C2H2-type" evidence="9">
    <location>
        <begin position="413"/>
        <end position="440"/>
    </location>
</feature>
<dbReference type="GO" id="GO:0003700">
    <property type="term" value="F:DNA-binding transcription factor activity"/>
    <property type="evidence" value="ECO:0007669"/>
    <property type="project" value="InterPro"/>
</dbReference>
<keyword evidence="4 7" id="KW-0863">Zinc-finger</keyword>
<dbReference type="SMART" id="SM00868">
    <property type="entry name" value="zf-AD"/>
    <property type="match status" value="1"/>
</dbReference>
<dbReference type="GO" id="GO:0005634">
    <property type="term" value="C:nucleus"/>
    <property type="evidence" value="ECO:0007669"/>
    <property type="project" value="UniProtKB-SubCell"/>
</dbReference>
<dbReference type="EnsemblMetazoa" id="ENSAATROPT001154">
    <property type="protein sequence ID" value="ENSAATROPP001102"/>
    <property type="gene ID" value="ENSAATROPG000917"/>
</dbReference>
<protein>
    <recommendedName>
        <fullName evidence="13">Transcription factor grauzone</fullName>
    </recommendedName>
</protein>
<dbReference type="PANTHER" id="PTHR23225:SF2">
    <property type="entry name" value="AT09679P-RELATED"/>
    <property type="match status" value="1"/>
</dbReference>
<keyword evidence="5 8" id="KW-0862">Zinc</keyword>
<feature type="domain" description="ZAD" evidence="10">
    <location>
        <begin position="2"/>
        <end position="72"/>
    </location>
</feature>
<dbReference type="Gene3D" id="3.40.1800.20">
    <property type="match status" value="1"/>
</dbReference>
<evidence type="ECO:0000256" key="3">
    <source>
        <dbReference type="ARBA" id="ARBA00022737"/>
    </source>
</evidence>
<evidence type="ECO:0000259" key="9">
    <source>
        <dbReference type="PROSITE" id="PS50157"/>
    </source>
</evidence>
<evidence type="ECO:0000256" key="4">
    <source>
        <dbReference type="ARBA" id="ARBA00022771"/>
    </source>
</evidence>